<evidence type="ECO:0000313" key="4">
    <source>
        <dbReference type="EMBL" id="PRY42738.1"/>
    </source>
</evidence>
<dbReference type="OrthoDB" id="3542505at2"/>
<keyword evidence="5" id="KW-1185">Reference proteome</keyword>
<comment type="caution">
    <text evidence="4">The sequence shown here is derived from an EMBL/GenBank/DDBJ whole genome shotgun (WGS) entry which is preliminary data.</text>
</comment>
<feature type="region of interest" description="Disordered" evidence="1">
    <location>
        <begin position="287"/>
        <end position="318"/>
    </location>
</feature>
<dbReference type="InterPro" id="IPR011600">
    <property type="entry name" value="Pept_C14_caspase"/>
</dbReference>
<evidence type="ECO:0000256" key="1">
    <source>
        <dbReference type="SAM" id="MobiDB-lite"/>
    </source>
</evidence>
<dbReference type="Proteomes" id="UP000239494">
    <property type="component" value="Unassembled WGS sequence"/>
</dbReference>
<feature type="transmembrane region" description="Helical" evidence="2">
    <location>
        <begin position="451"/>
        <end position="472"/>
    </location>
</feature>
<keyword evidence="2" id="KW-1133">Transmembrane helix</keyword>
<proteinExistence type="predicted"/>
<accession>A0A2T0TAR0</accession>
<feature type="transmembrane region" description="Helical" evidence="2">
    <location>
        <begin position="417"/>
        <end position="439"/>
    </location>
</feature>
<dbReference type="NCBIfam" id="NF047832">
    <property type="entry name" value="caspase_w_EACC1"/>
    <property type="match status" value="1"/>
</dbReference>
<feature type="transmembrane region" description="Helical" evidence="2">
    <location>
        <begin position="339"/>
        <end position="361"/>
    </location>
</feature>
<reference evidence="4 5" key="1">
    <citation type="submission" date="2018-03" db="EMBL/GenBank/DDBJ databases">
        <title>Genomic Encyclopedia of Archaeal and Bacterial Type Strains, Phase II (KMG-II): from individual species to whole genera.</title>
        <authorList>
            <person name="Goeker M."/>
        </authorList>
    </citation>
    <scope>NUCLEOTIDE SEQUENCE [LARGE SCALE GENOMIC DNA]</scope>
    <source>
        <strain evidence="4 5">DSM 44720</strain>
    </source>
</reference>
<name>A0A2T0TAR0_9PSEU</name>
<dbReference type="RefSeq" id="WP_106188105.1">
    <property type="nucleotide sequence ID" value="NZ_PVTF01000004.1"/>
</dbReference>
<dbReference type="GO" id="GO:0006508">
    <property type="term" value="P:proteolysis"/>
    <property type="evidence" value="ECO:0007669"/>
    <property type="project" value="InterPro"/>
</dbReference>
<dbReference type="SUPFAM" id="SSF52129">
    <property type="entry name" value="Caspase-like"/>
    <property type="match status" value="1"/>
</dbReference>
<sequence length="483" mass="51158">MVVENLPDRTRSRAILIGTADYERSESLPNLPAVGNNLLDLRRVLTDSDTGILDLSSCTVVDSPDSPASLVGRLRRVARQAEDLLLVYYAGHGIRHDSKDVLYLAVRDTTVDNLGTTAVPFELVREVIEESSARTRVLILDCCYSGMAIGTMATAAVDPREIRISGTSVLTSVPKNKKALSPPGERHTAYTGELISLLENGPRVGAGPLTVSSLHRSLQAAMSNRGLPVPKFVSADTSGELVLRRSPPRIVPAVVPPVVVDPVPVPEPVVAALPVTAEPVPSGLFDATTPRPPASVEPTQPATRPWAPSEVPPDAGGPTARVKVGPGYYLNRIVPLYPLLLVLTAISIDILIVAGADFIFTEKPTTGAGQVSVVFLGISALLVFVTIRVRKWRAEVREPDSTGAAGKALTAVHHVQSVVLGLVCLFCGIMVLAGIGVSLSPPSGGKPTSLYSTLSLMLIMCEGAAGSGWALFRRSGKRRVARR</sequence>
<dbReference type="AlphaFoldDB" id="A0A2T0TAR0"/>
<evidence type="ECO:0000313" key="5">
    <source>
        <dbReference type="Proteomes" id="UP000239494"/>
    </source>
</evidence>
<evidence type="ECO:0000259" key="3">
    <source>
        <dbReference type="Pfam" id="PF00656"/>
    </source>
</evidence>
<feature type="domain" description="Peptidase C14 caspase" evidence="3">
    <location>
        <begin position="12"/>
        <end position="235"/>
    </location>
</feature>
<dbReference type="GO" id="GO:0004197">
    <property type="term" value="F:cysteine-type endopeptidase activity"/>
    <property type="evidence" value="ECO:0007669"/>
    <property type="project" value="InterPro"/>
</dbReference>
<dbReference type="Gene3D" id="3.40.50.1460">
    <property type="match status" value="1"/>
</dbReference>
<evidence type="ECO:0000256" key="2">
    <source>
        <dbReference type="SAM" id="Phobius"/>
    </source>
</evidence>
<dbReference type="InterPro" id="IPR029030">
    <property type="entry name" value="Caspase-like_dom_sf"/>
</dbReference>
<protein>
    <submittedName>
        <fullName evidence="4">Caspase domain-containing protein</fullName>
    </submittedName>
</protein>
<dbReference type="Pfam" id="PF00656">
    <property type="entry name" value="Peptidase_C14"/>
    <property type="match status" value="1"/>
</dbReference>
<keyword evidence="2" id="KW-0812">Transmembrane</keyword>
<keyword evidence="2" id="KW-0472">Membrane</keyword>
<dbReference type="EMBL" id="PVTF01000004">
    <property type="protein sequence ID" value="PRY42738.1"/>
    <property type="molecule type" value="Genomic_DNA"/>
</dbReference>
<feature type="transmembrane region" description="Helical" evidence="2">
    <location>
        <begin position="367"/>
        <end position="387"/>
    </location>
</feature>
<organism evidence="4 5">
    <name type="scientific">Umezawaea tangerina</name>
    <dbReference type="NCBI Taxonomy" id="84725"/>
    <lineage>
        <taxon>Bacteria</taxon>
        <taxon>Bacillati</taxon>
        <taxon>Actinomycetota</taxon>
        <taxon>Actinomycetes</taxon>
        <taxon>Pseudonocardiales</taxon>
        <taxon>Pseudonocardiaceae</taxon>
        <taxon>Umezawaea</taxon>
    </lineage>
</organism>
<gene>
    <name evidence="4" type="ORF">CLV43_104573</name>
</gene>